<protein>
    <recommendedName>
        <fullName evidence="3">F-box domain-containing protein</fullName>
    </recommendedName>
</protein>
<keyword evidence="2" id="KW-1185">Reference proteome</keyword>
<organism evidence="1 2">
    <name type="scientific">Roridomyces roridus</name>
    <dbReference type="NCBI Taxonomy" id="1738132"/>
    <lineage>
        <taxon>Eukaryota</taxon>
        <taxon>Fungi</taxon>
        <taxon>Dikarya</taxon>
        <taxon>Basidiomycota</taxon>
        <taxon>Agaricomycotina</taxon>
        <taxon>Agaricomycetes</taxon>
        <taxon>Agaricomycetidae</taxon>
        <taxon>Agaricales</taxon>
        <taxon>Marasmiineae</taxon>
        <taxon>Mycenaceae</taxon>
        <taxon>Roridomyces</taxon>
    </lineage>
</organism>
<comment type="caution">
    <text evidence="1">The sequence shown here is derived from an EMBL/GenBank/DDBJ whole genome shotgun (WGS) entry which is preliminary data.</text>
</comment>
<gene>
    <name evidence="1" type="ORF">FB45DRAFT_910776</name>
</gene>
<dbReference type="AlphaFoldDB" id="A0AAD7FS76"/>
<evidence type="ECO:0000313" key="2">
    <source>
        <dbReference type="Proteomes" id="UP001221142"/>
    </source>
</evidence>
<reference evidence="1" key="1">
    <citation type="submission" date="2023-03" db="EMBL/GenBank/DDBJ databases">
        <title>Massive genome expansion in bonnet fungi (Mycena s.s.) driven by repeated elements and novel gene families across ecological guilds.</title>
        <authorList>
            <consortium name="Lawrence Berkeley National Laboratory"/>
            <person name="Harder C.B."/>
            <person name="Miyauchi S."/>
            <person name="Viragh M."/>
            <person name="Kuo A."/>
            <person name="Thoen E."/>
            <person name="Andreopoulos B."/>
            <person name="Lu D."/>
            <person name="Skrede I."/>
            <person name="Drula E."/>
            <person name="Henrissat B."/>
            <person name="Morin E."/>
            <person name="Kohler A."/>
            <person name="Barry K."/>
            <person name="LaButti K."/>
            <person name="Morin E."/>
            <person name="Salamov A."/>
            <person name="Lipzen A."/>
            <person name="Mereny Z."/>
            <person name="Hegedus B."/>
            <person name="Baldrian P."/>
            <person name="Stursova M."/>
            <person name="Weitz H."/>
            <person name="Taylor A."/>
            <person name="Grigoriev I.V."/>
            <person name="Nagy L.G."/>
            <person name="Martin F."/>
            <person name="Kauserud H."/>
        </authorList>
    </citation>
    <scope>NUCLEOTIDE SEQUENCE</scope>
    <source>
        <strain evidence="1">9284</strain>
    </source>
</reference>
<proteinExistence type="predicted"/>
<name>A0AAD7FS76_9AGAR</name>
<sequence>MGPHDALFAQLPSRELVRLMQTCRLIHDIAYQVCFNPTRLLSPFFGDKEQVDRFRQIQADTGTLISGSTALQFLERTTYPGSDLDLYAYIAHSHNPAAFFLDNGYVFKPRPTQKPDVFDQLDASFEVPHRVFPYPSNGIVDVIEFTKGDKKIQLMLAKASPVEVILDFHSTVVMNIITHASAYSLYPWSTFVTKRALQVGYSMTNREDGRKKYIKRGWQMSSTAPTCAEFEEGLRWVGDRHTWTLPLELPAKVSKLDFATGNSWEFYPENEIRGTQLGCGHPDFCFSYFVADIPRYRARSMVETAVKKASVAPQGTDIDPDIHLLQILTRYRETRSNIEH</sequence>
<evidence type="ECO:0008006" key="3">
    <source>
        <dbReference type="Google" id="ProtNLM"/>
    </source>
</evidence>
<dbReference type="EMBL" id="JARKIF010000007">
    <property type="protein sequence ID" value="KAJ7635105.1"/>
    <property type="molecule type" value="Genomic_DNA"/>
</dbReference>
<dbReference type="Proteomes" id="UP001221142">
    <property type="component" value="Unassembled WGS sequence"/>
</dbReference>
<evidence type="ECO:0000313" key="1">
    <source>
        <dbReference type="EMBL" id="KAJ7635105.1"/>
    </source>
</evidence>
<accession>A0AAD7FS76</accession>